<protein>
    <submittedName>
        <fullName evidence="7">FAD-binding protein</fullName>
    </submittedName>
</protein>
<evidence type="ECO:0000313" key="8">
    <source>
        <dbReference type="Proteomes" id="UP000318578"/>
    </source>
</evidence>
<organism evidence="7 8">
    <name type="scientific">Amycolatopsis acidiphila</name>
    <dbReference type="NCBI Taxonomy" id="715473"/>
    <lineage>
        <taxon>Bacteria</taxon>
        <taxon>Bacillati</taxon>
        <taxon>Actinomycetota</taxon>
        <taxon>Actinomycetes</taxon>
        <taxon>Pseudonocardiales</taxon>
        <taxon>Pseudonocardiaceae</taxon>
        <taxon>Amycolatopsis</taxon>
    </lineage>
</organism>
<proteinExistence type="inferred from homology"/>
<reference evidence="7 8" key="1">
    <citation type="submission" date="2019-07" db="EMBL/GenBank/DDBJ databases">
        <title>New species of Amycolatopsis and Streptomyces.</title>
        <authorList>
            <person name="Duangmal K."/>
            <person name="Teo W.F.A."/>
            <person name="Lipun K."/>
        </authorList>
    </citation>
    <scope>NUCLEOTIDE SEQUENCE [LARGE SCALE GENOMIC DNA]</scope>
    <source>
        <strain evidence="7 8">JCM 30562</strain>
    </source>
</reference>
<evidence type="ECO:0000256" key="5">
    <source>
        <dbReference type="ARBA" id="ARBA00023002"/>
    </source>
</evidence>
<dbReference type="InterPro" id="IPR006094">
    <property type="entry name" value="Oxid_FAD_bind_N"/>
</dbReference>
<dbReference type="PROSITE" id="PS00862">
    <property type="entry name" value="OX2_COVAL_FAD"/>
    <property type="match status" value="1"/>
</dbReference>
<evidence type="ECO:0000256" key="3">
    <source>
        <dbReference type="ARBA" id="ARBA00022630"/>
    </source>
</evidence>
<keyword evidence="4" id="KW-0274">FAD</keyword>
<dbReference type="OrthoDB" id="5169292at2"/>
<dbReference type="InterPro" id="IPR016167">
    <property type="entry name" value="FAD-bd_PCMH_sub1"/>
</dbReference>
<dbReference type="InterPro" id="IPR006093">
    <property type="entry name" value="Oxy_OxRdtase_FAD_BS"/>
</dbReference>
<dbReference type="InterPro" id="IPR016169">
    <property type="entry name" value="FAD-bd_PCMH_sub2"/>
</dbReference>
<dbReference type="Pfam" id="PF05331">
    <property type="entry name" value="DUF742"/>
    <property type="match status" value="1"/>
</dbReference>
<dbReference type="InterPro" id="IPR007995">
    <property type="entry name" value="DUF742"/>
</dbReference>
<keyword evidence="8" id="KW-1185">Reference proteome</keyword>
<keyword evidence="5" id="KW-0560">Oxidoreductase</keyword>
<dbReference type="Gene3D" id="3.40.462.20">
    <property type="match status" value="1"/>
</dbReference>
<dbReference type="InterPro" id="IPR050416">
    <property type="entry name" value="FAD-linked_Oxidoreductase"/>
</dbReference>
<evidence type="ECO:0000313" key="7">
    <source>
        <dbReference type="EMBL" id="TVT22429.1"/>
    </source>
</evidence>
<gene>
    <name evidence="7" type="ORF">FNH06_13655</name>
</gene>
<evidence type="ECO:0000256" key="2">
    <source>
        <dbReference type="ARBA" id="ARBA00005466"/>
    </source>
</evidence>
<dbReference type="PANTHER" id="PTHR42973">
    <property type="entry name" value="BINDING OXIDOREDUCTASE, PUTATIVE (AFU_ORTHOLOGUE AFUA_1G17690)-RELATED"/>
    <property type="match status" value="1"/>
</dbReference>
<dbReference type="Pfam" id="PF01565">
    <property type="entry name" value="FAD_binding_4"/>
    <property type="match status" value="1"/>
</dbReference>
<evidence type="ECO:0000256" key="1">
    <source>
        <dbReference type="ARBA" id="ARBA00001974"/>
    </source>
</evidence>
<dbReference type="InterPro" id="IPR036318">
    <property type="entry name" value="FAD-bd_PCMH-like_sf"/>
</dbReference>
<comment type="similarity">
    <text evidence="2">Belongs to the oxygen-dependent FAD-linked oxidoreductase family.</text>
</comment>
<dbReference type="GO" id="GO:0016491">
    <property type="term" value="F:oxidoreductase activity"/>
    <property type="evidence" value="ECO:0007669"/>
    <property type="project" value="UniProtKB-KW"/>
</dbReference>
<dbReference type="EMBL" id="VJZA01000018">
    <property type="protein sequence ID" value="TVT22429.1"/>
    <property type="molecule type" value="Genomic_DNA"/>
</dbReference>
<accession>A0A558ADU3</accession>
<keyword evidence="3" id="KW-0285">Flavoprotein</keyword>
<comment type="caution">
    <text evidence="7">The sequence shown here is derived from an EMBL/GenBank/DDBJ whole genome shotgun (WGS) entry which is preliminary data.</text>
</comment>
<dbReference type="Proteomes" id="UP000318578">
    <property type="component" value="Unassembled WGS sequence"/>
</dbReference>
<comment type="cofactor">
    <cofactor evidence="1">
        <name>FAD</name>
        <dbReference type="ChEBI" id="CHEBI:57692"/>
    </cofactor>
</comment>
<dbReference type="Gene3D" id="3.30.43.10">
    <property type="entry name" value="Uridine Diphospho-n-acetylenolpyruvylglucosamine Reductase, domain 2"/>
    <property type="match status" value="1"/>
</dbReference>
<dbReference type="Gene3D" id="3.30.465.10">
    <property type="match status" value="1"/>
</dbReference>
<name>A0A558ADU3_9PSEU</name>
<dbReference type="RefSeq" id="WP_144638202.1">
    <property type="nucleotide sequence ID" value="NZ_BNAX01000020.1"/>
</dbReference>
<evidence type="ECO:0000259" key="6">
    <source>
        <dbReference type="PROSITE" id="PS51387"/>
    </source>
</evidence>
<evidence type="ECO:0000256" key="4">
    <source>
        <dbReference type="ARBA" id="ARBA00022827"/>
    </source>
</evidence>
<dbReference type="AlphaFoldDB" id="A0A558ADU3"/>
<sequence length="581" mass="61088">MLGQEPSAPARAMVRPYVITGGRTTAHLTLPLEALIQASPGAGADLQAGHQPAVLSPRDLAALRERISGPVYGPADEGFRIEQVGSYGAPVHRPAAVIGARDRGDVQAAVQLAAERGLPIAVQATGHSSLSRTDGALVISTRRMRQVAVDPRTRRAWLGAGVIWRDVLDVCTPHGLAPLCGSAPGVGAIGYTLGGGLSPIGRTYGYSADYVCSLEVVTADGRIRHVDPGHDPDLFWALRGGKGNFGVVTAMEIELFAEPSLYGGGLFFRAQDAEPVLRRYLQWAPQLPESCTTSIALLRDSSGMQLRGVAGGQGVVHLRVAYLGPAEQGSALLAPMRAAAPLIGDTVAPMPFTAIGDVHEDPTTPVHVDKRGALLSDATDDTATALLSAYDATGDSVFCVELRQLGGAFSRRPAVGSCAGHRDAAYLAFTVSAPAADGAASGGQRVLGALRPWSTGGVAMNFLGSANDPRDVASAWDPDSHRRLLELKHVWDPANLFRFGYPLLAEPPKVSPEAKALLSRCHDPTSIAELAAGLGLPLGVVRVLLTDLIEAGLVTAYQLDPERAGDTQLLKEVLHELRRRL</sequence>
<dbReference type="GO" id="GO:0071949">
    <property type="term" value="F:FAD binding"/>
    <property type="evidence" value="ECO:0007669"/>
    <property type="project" value="InterPro"/>
</dbReference>
<dbReference type="PROSITE" id="PS51387">
    <property type="entry name" value="FAD_PCMH"/>
    <property type="match status" value="1"/>
</dbReference>
<dbReference type="PANTHER" id="PTHR42973:SF39">
    <property type="entry name" value="FAD-BINDING PCMH-TYPE DOMAIN-CONTAINING PROTEIN"/>
    <property type="match status" value="1"/>
</dbReference>
<dbReference type="SUPFAM" id="SSF56176">
    <property type="entry name" value="FAD-binding/transporter-associated domain-like"/>
    <property type="match status" value="1"/>
</dbReference>
<feature type="domain" description="FAD-binding PCMH-type" evidence="6">
    <location>
        <begin position="90"/>
        <end position="258"/>
    </location>
</feature>
<dbReference type="InterPro" id="IPR016166">
    <property type="entry name" value="FAD-bd_PCMH"/>
</dbReference>